<dbReference type="InterPro" id="IPR007169">
    <property type="entry name" value="RemA-like"/>
</dbReference>
<reference evidence="2 4" key="2">
    <citation type="submission" date="2018-08" db="EMBL/GenBank/DDBJ databases">
        <title>A genome reference for cultivated species of the human gut microbiota.</title>
        <authorList>
            <person name="Zou Y."/>
            <person name="Xue W."/>
            <person name="Luo G."/>
        </authorList>
    </citation>
    <scope>NUCLEOTIDE SEQUENCE [LARGE SCALE GENOMIC DNA]</scope>
    <source>
        <strain evidence="2 4">TF05-12AC</strain>
    </source>
</reference>
<dbReference type="RefSeq" id="WP_024731367.1">
    <property type="nucleotide sequence ID" value="NZ_CABIWA010000021.1"/>
</dbReference>
<dbReference type="Pfam" id="PF04025">
    <property type="entry name" value="RemA-like"/>
    <property type="match status" value="1"/>
</dbReference>
<accession>A0A174SBR7</accession>
<sequence length="89" mass="9729">MYLHLGQDTVVRTGDVVGIFDLENSSVSKITKEFLAKSEQGGRVVNVSYELPKSFVICVEGQKSTVYITQISSTTLKKRAGFIDGISNV</sequence>
<evidence type="ECO:0000313" key="2">
    <source>
        <dbReference type="EMBL" id="RGE65774.1"/>
    </source>
</evidence>
<dbReference type="NCBIfam" id="NF046065">
    <property type="entry name" value="MtxRegRemB"/>
    <property type="match status" value="1"/>
</dbReference>
<proteinExistence type="predicted"/>
<dbReference type="GeneID" id="72463733"/>
<dbReference type="AlphaFoldDB" id="A0A174SBR7"/>
<organism evidence="1 3">
    <name type="scientific">Anaerotruncus colihominis</name>
    <dbReference type="NCBI Taxonomy" id="169435"/>
    <lineage>
        <taxon>Bacteria</taxon>
        <taxon>Bacillati</taxon>
        <taxon>Bacillota</taxon>
        <taxon>Clostridia</taxon>
        <taxon>Eubacteriales</taxon>
        <taxon>Oscillospiraceae</taxon>
        <taxon>Anaerotruncus</taxon>
    </lineage>
</organism>
<dbReference type="EMBL" id="QVME01000011">
    <property type="protein sequence ID" value="RGE65774.1"/>
    <property type="molecule type" value="Genomic_DNA"/>
</dbReference>
<protein>
    <submittedName>
        <fullName evidence="2">DUF370 domain-containing protein</fullName>
    </submittedName>
</protein>
<dbReference type="OrthoDB" id="9811390at2"/>
<dbReference type="Proteomes" id="UP000260828">
    <property type="component" value="Unassembled WGS sequence"/>
</dbReference>
<reference evidence="1 3" key="1">
    <citation type="submission" date="2015-09" db="EMBL/GenBank/DDBJ databases">
        <authorList>
            <consortium name="Pathogen Informatics"/>
        </authorList>
    </citation>
    <scope>NUCLEOTIDE SEQUENCE [LARGE SCALE GENOMIC DNA]</scope>
    <source>
        <strain evidence="1 3">2789STDY5834939</strain>
    </source>
</reference>
<gene>
    <name evidence="2" type="ORF">DXC40_16110</name>
    <name evidence="1" type="ORF">ERS852551_02473</name>
</gene>
<evidence type="ECO:0000313" key="1">
    <source>
        <dbReference type="EMBL" id="CUP93811.1"/>
    </source>
</evidence>
<dbReference type="EMBL" id="CZBE01000017">
    <property type="protein sequence ID" value="CUP93811.1"/>
    <property type="molecule type" value="Genomic_DNA"/>
</dbReference>
<dbReference type="Proteomes" id="UP000095765">
    <property type="component" value="Unassembled WGS sequence"/>
</dbReference>
<name>A0A174SBR7_9FIRM</name>
<evidence type="ECO:0000313" key="4">
    <source>
        <dbReference type="Proteomes" id="UP000260828"/>
    </source>
</evidence>
<evidence type="ECO:0000313" key="3">
    <source>
        <dbReference type="Proteomes" id="UP000095765"/>
    </source>
</evidence>